<evidence type="ECO:0000256" key="1">
    <source>
        <dbReference type="SAM" id="MobiDB-lite"/>
    </source>
</evidence>
<proteinExistence type="predicted"/>
<dbReference type="Proteomes" id="UP001529510">
    <property type="component" value="Unassembled WGS sequence"/>
</dbReference>
<organism evidence="2 3">
    <name type="scientific">Cirrhinus mrigala</name>
    <name type="common">Mrigala</name>
    <dbReference type="NCBI Taxonomy" id="683832"/>
    <lineage>
        <taxon>Eukaryota</taxon>
        <taxon>Metazoa</taxon>
        <taxon>Chordata</taxon>
        <taxon>Craniata</taxon>
        <taxon>Vertebrata</taxon>
        <taxon>Euteleostomi</taxon>
        <taxon>Actinopterygii</taxon>
        <taxon>Neopterygii</taxon>
        <taxon>Teleostei</taxon>
        <taxon>Ostariophysi</taxon>
        <taxon>Cypriniformes</taxon>
        <taxon>Cyprinidae</taxon>
        <taxon>Labeoninae</taxon>
        <taxon>Labeonini</taxon>
        <taxon>Cirrhinus</taxon>
    </lineage>
</organism>
<dbReference type="AlphaFoldDB" id="A0ABD0R1A4"/>
<comment type="caution">
    <text evidence="2">The sequence shown here is derived from an EMBL/GenBank/DDBJ whole genome shotgun (WGS) entry which is preliminary data.</text>
</comment>
<dbReference type="EMBL" id="JAMKFB020000005">
    <property type="protein sequence ID" value="KAL0192227.1"/>
    <property type="molecule type" value="Genomic_DNA"/>
</dbReference>
<reference evidence="2 3" key="1">
    <citation type="submission" date="2024-05" db="EMBL/GenBank/DDBJ databases">
        <title>Genome sequencing and assembly of Indian major carp, Cirrhinus mrigala (Hamilton, 1822).</title>
        <authorList>
            <person name="Mohindra V."/>
            <person name="Chowdhury L.M."/>
            <person name="Lal K."/>
            <person name="Jena J.K."/>
        </authorList>
    </citation>
    <scope>NUCLEOTIDE SEQUENCE [LARGE SCALE GENOMIC DNA]</scope>
    <source>
        <strain evidence="2">CM1030</strain>
        <tissue evidence="2">Blood</tissue>
    </source>
</reference>
<protein>
    <submittedName>
        <fullName evidence="2">Uncharacterized protein</fullName>
    </submittedName>
</protein>
<feature type="non-terminal residue" evidence="2">
    <location>
        <position position="1"/>
    </location>
</feature>
<keyword evidence="3" id="KW-1185">Reference proteome</keyword>
<gene>
    <name evidence="2" type="ORF">M9458_010523</name>
</gene>
<feature type="compositionally biased region" description="Polar residues" evidence="1">
    <location>
        <begin position="1"/>
        <end position="10"/>
    </location>
</feature>
<sequence length="140" mass="15205">AQDNGSSKTFSEAPGAYGSCSRGHTAQPASYETASELATWLDPEMGMASWHAPDRHYPWSDPAFLQAGACGRGNTGTSKMGWGAICNRQAASGSWTGPRLQWHINCLKLLAVLLALRRFRPLLQGKHVLVRCVPFTFRGS</sequence>
<evidence type="ECO:0000313" key="3">
    <source>
        <dbReference type="Proteomes" id="UP001529510"/>
    </source>
</evidence>
<accession>A0ABD0R1A4</accession>
<name>A0ABD0R1A4_CIRMR</name>
<evidence type="ECO:0000313" key="2">
    <source>
        <dbReference type="EMBL" id="KAL0192227.1"/>
    </source>
</evidence>
<feature type="region of interest" description="Disordered" evidence="1">
    <location>
        <begin position="1"/>
        <end position="21"/>
    </location>
</feature>